<name>A0A8J3PFS8_9ACTN</name>
<reference evidence="1" key="1">
    <citation type="submission" date="2021-01" db="EMBL/GenBank/DDBJ databases">
        <title>Whole genome shotgun sequence of Catellatospora methionotrophica NBRC 14553.</title>
        <authorList>
            <person name="Komaki H."/>
            <person name="Tamura T."/>
        </authorList>
    </citation>
    <scope>NUCLEOTIDE SEQUENCE</scope>
    <source>
        <strain evidence="1">NBRC 14553</strain>
    </source>
</reference>
<organism evidence="1 2">
    <name type="scientific">Catellatospora methionotrophica</name>
    <dbReference type="NCBI Taxonomy" id="121620"/>
    <lineage>
        <taxon>Bacteria</taxon>
        <taxon>Bacillati</taxon>
        <taxon>Actinomycetota</taxon>
        <taxon>Actinomycetes</taxon>
        <taxon>Micromonosporales</taxon>
        <taxon>Micromonosporaceae</taxon>
        <taxon>Catellatospora</taxon>
    </lineage>
</organism>
<evidence type="ECO:0000313" key="1">
    <source>
        <dbReference type="EMBL" id="GIG16006.1"/>
    </source>
</evidence>
<dbReference type="Proteomes" id="UP000660339">
    <property type="component" value="Unassembled WGS sequence"/>
</dbReference>
<evidence type="ECO:0000313" key="2">
    <source>
        <dbReference type="Proteomes" id="UP000660339"/>
    </source>
</evidence>
<gene>
    <name evidence="1" type="ORF">Cme02nite_43380</name>
</gene>
<dbReference type="InterPro" id="IPR032716">
    <property type="entry name" value="ACC_epsilon"/>
</dbReference>
<accession>A0A8J3PFS8</accession>
<dbReference type="Pfam" id="PF13822">
    <property type="entry name" value="ACC_epsilon"/>
    <property type="match status" value="1"/>
</dbReference>
<dbReference type="EMBL" id="BONJ01000023">
    <property type="protein sequence ID" value="GIG16006.1"/>
    <property type="molecule type" value="Genomic_DNA"/>
</dbReference>
<protein>
    <recommendedName>
        <fullName evidence="3">Acyl-CoA carboxylase subunit epsilon</fullName>
    </recommendedName>
</protein>
<dbReference type="AlphaFoldDB" id="A0A8J3PFS8"/>
<dbReference type="GO" id="GO:0004658">
    <property type="term" value="F:propionyl-CoA carboxylase activity"/>
    <property type="evidence" value="ECO:0007669"/>
    <property type="project" value="InterPro"/>
</dbReference>
<comment type="caution">
    <text evidence="1">The sequence shown here is derived from an EMBL/GenBank/DDBJ whole genome shotgun (WGS) entry which is preliminary data.</text>
</comment>
<sequence length="66" mass="6831">MTEQPVIRIERGTPTAEEVAALVAVLSARPASGAVPPAEVSAWWRSGLPAVTAAGPGAWRRSGLPR</sequence>
<dbReference type="GO" id="GO:0003989">
    <property type="term" value="F:acetyl-CoA carboxylase activity"/>
    <property type="evidence" value="ECO:0007669"/>
    <property type="project" value="InterPro"/>
</dbReference>
<evidence type="ECO:0008006" key="3">
    <source>
        <dbReference type="Google" id="ProtNLM"/>
    </source>
</evidence>
<dbReference type="RefSeq" id="WP_166381726.1">
    <property type="nucleotide sequence ID" value="NZ_BAAATT010000006.1"/>
</dbReference>
<proteinExistence type="predicted"/>
<keyword evidence="2" id="KW-1185">Reference proteome</keyword>